<name>A0A2C6MDZ2_9FIRM</name>
<proteinExistence type="predicted"/>
<dbReference type="Proteomes" id="UP000222564">
    <property type="component" value="Unassembled WGS sequence"/>
</dbReference>
<protein>
    <submittedName>
        <fullName evidence="1">Uncharacterized protein</fullName>
    </submittedName>
</protein>
<evidence type="ECO:0000313" key="1">
    <source>
        <dbReference type="EMBL" id="PHJ38338.1"/>
    </source>
</evidence>
<dbReference type="AlphaFoldDB" id="A0A2C6MDZ2"/>
<sequence length="82" mass="9126">MAGNRKATQLAPELWKKIYEKNPEDPTAEAYYGSCLALEARNSTNTGNRPFLIPAWNCKKFCCLIFQTGKGPKSWAKISGIS</sequence>
<dbReference type="RefSeq" id="WP_099083111.1">
    <property type="nucleotide sequence ID" value="NZ_AWQQ01000054.1"/>
</dbReference>
<dbReference type="OrthoDB" id="9803194at2"/>
<evidence type="ECO:0000313" key="2">
    <source>
        <dbReference type="Proteomes" id="UP000222564"/>
    </source>
</evidence>
<gene>
    <name evidence="1" type="ORF">P378_10935</name>
</gene>
<reference evidence="1 2" key="1">
    <citation type="submission" date="2013-09" db="EMBL/GenBank/DDBJ databases">
        <title>Biodegradation of hydrocarbons in the deep terrestrial subsurface : characterization of a microbial consortium composed of two Desulfotomaculum species originating from a deep geological formation.</title>
        <authorList>
            <person name="Aullo T."/>
            <person name="Berlendis S."/>
            <person name="Lascourreges J.-F."/>
            <person name="Dessort D."/>
            <person name="Saint-Laurent S."/>
            <person name="Schraauwers B."/>
            <person name="Mas J."/>
            <person name="Magot M."/>
            <person name="Ranchou-Peyruse A."/>
        </authorList>
    </citation>
    <scope>NUCLEOTIDE SEQUENCE [LARGE SCALE GENOMIC DNA]</scope>
    <source>
        <strain evidence="1 2">Bs107</strain>
    </source>
</reference>
<organism evidence="1 2">
    <name type="scientific">Desulforamulus profundi</name>
    <dbReference type="NCBI Taxonomy" id="1383067"/>
    <lineage>
        <taxon>Bacteria</taxon>
        <taxon>Bacillati</taxon>
        <taxon>Bacillota</taxon>
        <taxon>Clostridia</taxon>
        <taxon>Eubacteriales</taxon>
        <taxon>Peptococcaceae</taxon>
        <taxon>Desulforamulus</taxon>
    </lineage>
</organism>
<keyword evidence="2" id="KW-1185">Reference proteome</keyword>
<comment type="caution">
    <text evidence="1">The sequence shown here is derived from an EMBL/GenBank/DDBJ whole genome shotgun (WGS) entry which is preliminary data.</text>
</comment>
<dbReference type="EMBL" id="AWQQ01000054">
    <property type="protein sequence ID" value="PHJ38338.1"/>
    <property type="molecule type" value="Genomic_DNA"/>
</dbReference>
<accession>A0A2C6MDZ2</accession>